<name>A0A183SED8_SCHSO</name>
<feature type="region of interest" description="Disordered" evidence="1">
    <location>
        <begin position="81"/>
        <end position="104"/>
    </location>
</feature>
<evidence type="ECO:0000256" key="1">
    <source>
        <dbReference type="SAM" id="MobiDB-lite"/>
    </source>
</evidence>
<feature type="region of interest" description="Disordered" evidence="1">
    <location>
        <begin position="141"/>
        <end position="189"/>
    </location>
</feature>
<dbReference type="EMBL" id="UYSU01032291">
    <property type="protein sequence ID" value="VDL88971.1"/>
    <property type="molecule type" value="Genomic_DNA"/>
</dbReference>
<reference evidence="4" key="1">
    <citation type="submission" date="2016-06" db="UniProtKB">
        <authorList>
            <consortium name="WormBaseParasite"/>
        </authorList>
    </citation>
    <scope>IDENTIFICATION</scope>
</reference>
<reference evidence="2 3" key="2">
    <citation type="submission" date="2018-11" db="EMBL/GenBank/DDBJ databases">
        <authorList>
            <consortium name="Pathogen Informatics"/>
        </authorList>
    </citation>
    <scope>NUCLEOTIDE SEQUENCE [LARGE SCALE GENOMIC DNA]</scope>
    <source>
        <strain evidence="2 3">NST_G2</strain>
    </source>
</reference>
<accession>A0A183SED8</accession>
<evidence type="ECO:0000313" key="4">
    <source>
        <dbReference type="WBParaSite" id="SSLN_0000267301-mRNA-1"/>
    </source>
</evidence>
<dbReference type="WBParaSite" id="SSLN_0000267301-mRNA-1">
    <property type="protein sequence ID" value="SSLN_0000267301-mRNA-1"/>
    <property type="gene ID" value="SSLN_0000267301"/>
</dbReference>
<organism evidence="4">
    <name type="scientific">Schistocephalus solidus</name>
    <name type="common">Tapeworm</name>
    <dbReference type="NCBI Taxonomy" id="70667"/>
    <lineage>
        <taxon>Eukaryota</taxon>
        <taxon>Metazoa</taxon>
        <taxon>Spiralia</taxon>
        <taxon>Lophotrochozoa</taxon>
        <taxon>Platyhelminthes</taxon>
        <taxon>Cestoda</taxon>
        <taxon>Eucestoda</taxon>
        <taxon>Diphyllobothriidea</taxon>
        <taxon>Diphyllobothriidae</taxon>
        <taxon>Schistocephalus</taxon>
    </lineage>
</organism>
<dbReference type="Proteomes" id="UP000275846">
    <property type="component" value="Unassembled WGS sequence"/>
</dbReference>
<evidence type="ECO:0000313" key="3">
    <source>
        <dbReference type="Proteomes" id="UP000275846"/>
    </source>
</evidence>
<feature type="compositionally biased region" description="Pro residues" evidence="1">
    <location>
        <begin position="162"/>
        <end position="183"/>
    </location>
</feature>
<evidence type="ECO:0000313" key="2">
    <source>
        <dbReference type="EMBL" id="VDL88971.1"/>
    </source>
</evidence>
<keyword evidence="3" id="KW-1185">Reference proteome</keyword>
<gene>
    <name evidence="2" type="ORF">SSLN_LOCUS2586</name>
</gene>
<proteinExistence type="predicted"/>
<sequence length="189" mass="20631">MMNLLGPEPGVAVQAAVATGEARASVDYVQPCLRENETKVKSLKHLEINPVTWEDRTQDRRARRSSVKTGAAIYEANRITTKKAKRAARKSPAPGTSTTNAQALPSCPRFQRIFHAPHEAATPTTDSHFIYALPSTITETFLPPPPLAPITATNTTYLTPSPQWPPPTVCHPQPPTPPQPPVPAIETRY</sequence>
<protein>
    <submittedName>
        <fullName evidence="2 4">Uncharacterized protein</fullName>
    </submittedName>
</protein>
<dbReference type="AlphaFoldDB" id="A0A183SED8"/>